<protein>
    <submittedName>
        <fullName evidence="1">Uncharacterized protein</fullName>
    </submittedName>
</protein>
<dbReference type="AlphaFoldDB" id="A0AA39WGV5"/>
<organism evidence="1 2">
    <name type="scientific">Bombardia bombarda</name>
    <dbReference type="NCBI Taxonomy" id="252184"/>
    <lineage>
        <taxon>Eukaryota</taxon>
        <taxon>Fungi</taxon>
        <taxon>Dikarya</taxon>
        <taxon>Ascomycota</taxon>
        <taxon>Pezizomycotina</taxon>
        <taxon>Sordariomycetes</taxon>
        <taxon>Sordariomycetidae</taxon>
        <taxon>Sordariales</taxon>
        <taxon>Lasiosphaeriaceae</taxon>
        <taxon>Bombardia</taxon>
    </lineage>
</organism>
<keyword evidence="2" id="KW-1185">Reference proteome</keyword>
<reference evidence="1" key="1">
    <citation type="submission" date="2023-06" db="EMBL/GenBank/DDBJ databases">
        <title>Genome-scale phylogeny and comparative genomics of the fungal order Sordariales.</title>
        <authorList>
            <consortium name="Lawrence Berkeley National Laboratory"/>
            <person name="Hensen N."/>
            <person name="Bonometti L."/>
            <person name="Westerberg I."/>
            <person name="Brannstrom I.O."/>
            <person name="Guillou S."/>
            <person name="Cros-Aarteil S."/>
            <person name="Calhoun S."/>
            <person name="Haridas S."/>
            <person name="Kuo A."/>
            <person name="Mondo S."/>
            <person name="Pangilinan J."/>
            <person name="Riley R."/>
            <person name="LaButti K."/>
            <person name="Andreopoulos B."/>
            <person name="Lipzen A."/>
            <person name="Chen C."/>
            <person name="Yanf M."/>
            <person name="Daum C."/>
            <person name="Ng V."/>
            <person name="Clum A."/>
            <person name="Steindorff A."/>
            <person name="Ohm R."/>
            <person name="Martin F."/>
            <person name="Silar P."/>
            <person name="Natvig D."/>
            <person name="Lalanne C."/>
            <person name="Gautier V."/>
            <person name="Ament-velasquez S.L."/>
            <person name="Kruys A."/>
            <person name="Hutchinson M.I."/>
            <person name="Powell A.J."/>
            <person name="Barry K."/>
            <person name="Miller A.N."/>
            <person name="Grigoriev I.V."/>
            <person name="Debuchy R."/>
            <person name="Gladieux P."/>
            <person name="Thoren M.H."/>
            <person name="Johannesson H."/>
        </authorList>
    </citation>
    <scope>NUCLEOTIDE SEQUENCE</scope>
    <source>
        <strain evidence="1">SMH3391-2</strain>
    </source>
</reference>
<evidence type="ECO:0000313" key="1">
    <source>
        <dbReference type="EMBL" id="KAK0615163.1"/>
    </source>
</evidence>
<accession>A0AA39WGV5</accession>
<dbReference type="Proteomes" id="UP001174934">
    <property type="component" value="Unassembled WGS sequence"/>
</dbReference>
<evidence type="ECO:0000313" key="2">
    <source>
        <dbReference type="Proteomes" id="UP001174934"/>
    </source>
</evidence>
<name>A0AA39WGV5_9PEZI</name>
<dbReference type="EMBL" id="JAULSR010000007">
    <property type="protein sequence ID" value="KAK0615163.1"/>
    <property type="molecule type" value="Genomic_DNA"/>
</dbReference>
<comment type="caution">
    <text evidence="1">The sequence shown here is derived from an EMBL/GenBank/DDBJ whole genome shotgun (WGS) entry which is preliminary data.</text>
</comment>
<sequence length="158" mass="17596">MNNNIAISKTERLLEKLHSSDDSPASRSELLGQIEEIRFSVQQPCDAMNHYVLIIINACSELGVFDPVPLDGAASTDEIATTVKIDVSIICALHGADNAISWKASSLLPMDRYVVRMADYLRSHTRSKLVASASTERASSRRRYLAFSTHLDIMSERW</sequence>
<gene>
    <name evidence="1" type="ORF">B0T17DRAFT_619967</name>
</gene>
<proteinExistence type="predicted"/>